<dbReference type="PANTHER" id="PTHR30273">
    <property type="entry name" value="PERIPLASMIC SIGNAL SENSOR AND SIGMA FACTOR ACTIVATOR FECR-RELATED"/>
    <property type="match status" value="1"/>
</dbReference>
<keyword evidence="4" id="KW-1185">Reference proteome</keyword>
<feature type="domain" description="FecR protein" evidence="1">
    <location>
        <begin position="142"/>
        <end position="253"/>
    </location>
</feature>
<dbReference type="Gene3D" id="2.60.120.1440">
    <property type="match status" value="1"/>
</dbReference>
<dbReference type="Gene3D" id="3.55.50.30">
    <property type="match status" value="1"/>
</dbReference>
<name>A0A939G337_9BACT</name>
<sequence length="371" mass="41968">MPHDLPTNYAQFTTRDFVLDESFRRWVLQPDEATMSFWHTYMLRYPAQQAYIDEAATLLLHLRTNYDDLTEASYERIWTLLEQAHTTYFATPSATPVRALDSRRAWPNWLTGWRVAASTVGLLGVFTTGWYWREQQHKHVAHTNFGETTTVALPDGSTVQLNGNSTLTYRDDWADGQAREVWLEGEGFFTVTKKTMAAQEQADLPLNAIPLNAVPVKFTTHTPGLDVQVLGTQFNVNTRRGQTDVTLVEGKVKLIRPDNAQAKVLEMRPGQVATARPGIEAVALQKEDPQPRTAWTQQQYIFEKTPLRDIAQQLSDAQGLTLVFGDDALADRRFTGNLSSENLETLLTTLAATFDLTVERDSNTVYLRKSK</sequence>
<dbReference type="AlphaFoldDB" id="A0A939G337"/>
<dbReference type="EMBL" id="JAFMYU010000006">
    <property type="protein sequence ID" value="MBO0931452.1"/>
    <property type="molecule type" value="Genomic_DNA"/>
</dbReference>
<evidence type="ECO:0000259" key="2">
    <source>
        <dbReference type="Pfam" id="PF16344"/>
    </source>
</evidence>
<dbReference type="GO" id="GO:0016989">
    <property type="term" value="F:sigma factor antagonist activity"/>
    <property type="evidence" value="ECO:0007669"/>
    <property type="project" value="TreeGrafter"/>
</dbReference>
<gene>
    <name evidence="3" type="ORF">J2I48_10630</name>
</gene>
<dbReference type="InterPro" id="IPR012373">
    <property type="entry name" value="Ferrdict_sens_TM"/>
</dbReference>
<evidence type="ECO:0000259" key="1">
    <source>
        <dbReference type="Pfam" id="PF04773"/>
    </source>
</evidence>
<evidence type="ECO:0000313" key="4">
    <source>
        <dbReference type="Proteomes" id="UP000664795"/>
    </source>
</evidence>
<reference evidence="3 4" key="1">
    <citation type="submission" date="2021-03" db="EMBL/GenBank/DDBJ databases">
        <title>Fibrella sp. HMF5036 genome sequencing and assembly.</title>
        <authorList>
            <person name="Kang H."/>
            <person name="Kim H."/>
            <person name="Bae S."/>
            <person name="Joh K."/>
        </authorList>
    </citation>
    <scope>NUCLEOTIDE SEQUENCE [LARGE SCALE GENOMIC DNA]</scope>
    <source>
        <strain evidence="3 4">HMF5036</strain>
    </source>
</reference>
<evidence type="ECO:0000313" key="3">
    <source>
        <dbReference type="EMBL" id="MBO0931452.1"/>
    </source>
</evidence>
<protein>
    <submittedName>
        <fullName evidence="3">FecR domain-containing protein</fullName>
    </submittedName>
</protein>
<dbReference type="Proteomes" id="UP000664795">
    <property type="component" value="Unassembled WGS sequence"/>
</dbReference>
<dbReference type="Pfam" id="PF04773">
    <property type="entry name" value="FecR"/>
    <property type="match status" value="1"/>
</dbReference>
<dbReference type="RefSeq" id="WP_207335407.1">
    <property type="nucleotide sequence ID" value="NZ_JAFMYU010000006.1"/>
</dbReference>
<accession>A0A939G337</accession>
<comment type="caution">
    <text evidence="3">The sequence shown here is derived from an EMBL/GenBank/DDBJ whole genome shotgun (WGS) entry which is preliminary data.</text>
</comment>
<proteinExistence type="predicted"/>
<dbReference type="Pfam" id="PF16344">
    <property type="entry name" value="FecR_C"/>
    <property type="match status" value="1"/>
</dbReference>
<dbReference type="PANTHER" id="PTHR30273:SF2">
    <property type="entry name" value="PROTEIN FECR"/>
    <property type="match status" value="1"/>
</dbReference>
<feature type="domain" description="Protein FecR C-terminal" evidence="2">
    <location>
        <begin position="300"/>
        <end position="366"/>
    </location>
</feature>
<dbReference type="InterPro" id="IPR006860">
    <property type="entry name" value="FecR"/>
</dbReference>
<dbReference type="InterPro" id="IPR032508">
    <property type="entry name" value="FecR_C"/>
</dbReference>
<organism evidence="3 4">
    <name type="scientific">Fibrella aquatilis</name>
    <dbReference type="NCBI Taxonomy" id="2817059"/>
    <lineage>
        <taxon>Bacteria</taxon>
        <taxon>Pseudomonadati</taxon>
        <taxon>Bacteroidota</taxon>
        <taxon>Cytophagia</taxon>
        <taxon>Cytophagales</taxon>
        <taxon>Spirosomataceae</taxon>
        <taxon>Fibrella</taxon>
    </lineage>
</organism>